<dbReference type="RefSeq" id="WP_132866705.1">
    <property type="nucleotide sequence ID" value="NZ_JTJC03000001.1"/>
</dbReference>
<dbReference type="AlphaFoldDB" id="A0A9X5E534"/>
<name>A0A9X5E534_9CYAN</name>
<gene>
    <name evidence="1" type="ORF">QH73_0006645</name>
</gene>
<dbReference type="EMBL" id="JTJC03000001">
    <property type="protein sequence ID" value="NHC34339.1"/>
    <property type="molecule type" value="Genomic_DNA"/>
</dbReference>
<proteinExistence type="predicted"/>
<comment type="caution">
    <text evidence="1">The sequence shown here is derived from an EMBL/GenBank/DDBJ whole genome shotgun (WGS) entry which is preliminary data.</text>
</comment>
<sequence length="59" mass="6487">MEGASTNYQLPTINCQPFIPYPYPLPLIPHNGNSGQNLLSQNPIAVLLDEICLMHLPIA</sequence>
<organism evidence="1 2">
    <name type="scientific">Scytonema millei VB511283</name>
    <dbReference type="NCBI Taxonomy" id="1245923"/>
    <lineage>
        <taxon>Bacteria</taxon>
        <taxon>Bacillati</taxon>
        <taxon>Cyanobacteriota</taxon>
        <taxon>Cyanophyceae</taxon>
        <taxon>Nostocales</taxon>
        <taxon>Scytonemataceae</taxon>
        <taxon>Scytonema</taxon>
    </lineage>
</organism>
<evidence type="ECO:0000313" key="2">
    <source>
        <dbReference type="Proteomes" id="UP000031532"/>
    </source>
</evidence>
<protein>
    <submittedName>
        <fullName evidence="1">Uncharacterized protein</fullName>
    </submittedName>
</protein>
<keyword evidence="2" id="KW-1185">Reference proteome</keyword>
<reference evidence="1 2" key="1">
    <citation type="journal article" date="2015" name="Genome Announc.">
        <title>Draft Genome Sequence of the Terrestrial Cyanobacterium Scytonema millei VB511283, Isolated from Eastern India.</title>
        <authorList>
            <person name="Sen D."/>
            <person name="Chandrababunaidu M.M."/>
            <person name="Singh D."/>
            <person name="Sanghi N."/>
            <person name="Ghorai A."/>
            <person name="Mishra G.P."/>
            <person name="Madduluri M."/>
            <person name="Adhikary S.P."/>
            <person name="Tripathy S."/>
        </authorList>
    </citation>
    <scope>NUCLEOTIDE SEQUENCE [LARGE SCALE GENOMIC DNA]</scope>
    <source>
        <strain evidence="1 2">VB511283</strain>
    </source>
</reference>
<accession>A0A9X5E534</accession>
<dbReference type="Proteomes" id="UP000031532">
    <property type="component" value="Unassembled WGS sequence"/>
</dbReference>
<evidence type="ECO:0000313" key="1">
    <source>
        <dbReference type="EMBL" id="NHC34339.1"/>
    </source>
</evidence>